<dbReference type="SMART" id="SM00450">
    <property type="entry name" value="RHOD"/>
    <property type="match status" value="1"/>
</dbReference>
<sequence length="374" mass="41222">MPKSITADELKQRMDSDEGAVILDVRASGAYDEWRIQGAKVQSVNIQNSKLQQYGVKHFTQIPKEREVVTVCAKGIAAQEAAQMLAAEGYQAVFLEGGMGAWSEFYEPVRVVESEKLTIYQMMRLAKGCLSYFVVSGDAAIVIDAGRHIDRYINFAKRKGLRIQYVFDTHLHADHISGGVELAKAVGADYFIAPPEAEGATFSYTPLEDGMSISFGDSTVKVISLRTPGHTLASTCFLVDDQYLLSGDTLFVSGLGRSDLKGRAREMAQKMFETVRTTIAHLPDDLMVLPGHYSDFREINQNGFVGETLRDIRAENPMLHMTDESQFVEMAVGNVGVTPPNHETIIAINRGQLTPSPVEESELEIGPNRCAVKH</sequence>
<comment type="caution">
    <text evidence="2">The sequence shown here is derived from an EMBL/GenBank/DDBJ whole genome shotgun (WGS) entry which is preliminary data.</text>
</comment>
<dbReference type="GO" id="GO:0070813">
    <property type="term" value="P:hydrogen sulfide metabolic process"/>
    <property type="evidence" value="ECO:0007669"/>
    <property type="project" value="TreeGrafter"/>
</dbReference>
<dbReference type="GO" id="GO:0050313">
    <property type="term" value="F:sulfur dioxygenase activity"/>
    <property type="evidence" value="ECO:0007669"/>
    <property type="project" value="InterPro"/>
</dbReference>
<dbReference type="PANTHER" id="PTHR43084:SF7">
    <property type="entry name" value="BETA-LACTAMASE DOMAIN PROTEIN"/>
    <property type="match status" value="1"/>
</dbReference>
<dbReference type="Gene3D" id="3.60.15.10">
    <property type="entry name" value="Ribonuclease Z/Hydroxyacylglutathione hydrolase-like"/>
    <property type="match status" value="1"/>
</dbReference>
<dbReference type="Pfam" id="PF00753">
    <property type="entry name" value="Lactamase_B"/>
    <property type="match status" value="1"/>
</dbReference>
<evidence type="ECO:0000259" key="1">
    <source>
        <dbReference type="PROSITE" id="PS50206"/>
    </source>
</evidence>
<dbReference type="InterPro" id="IPR044528">
    <property type="entry name" value="POD-like_MBL-fold"/>
</dbReference>
<dbReference type="InterPro" id="IPR036873">
    <property type="entry name" value="Rhodanese-like_dom_sf"/>
</dbReference>
<evidence type="ECO:0000313" key="2">
    <source>
        <dbReference type="EMBL" id="KPV44949.1"/>
    </source>
</evidence>
<protein>
    <recommendedName>
        <fullName evidence="1">Rhodanese domain-containing protein</fullName>
    </recommendedName>
</protein>
<organism evidence="2 3">
    <name type="scientific">Alicyclobacillus ferrooxydans</name>
    <dbReference type="NCBI Taxonomy" id="471514"/>
    <lineage>
        <taxon>Bacteria</taxon>
        <taxon>Bacillati</taxon>
        <taxon>Bacillota</taxon>
        <taxon>Bacilli</taxon>
        <taxon>Bacillales</taxon>
        <taxon>Alicyclobacillaceae</taxon>
        <taxon>Alicyclobacillus</taxon>
    </lineage>
</organism>
<dbReference type="EMBL" id="LJCO01000019">
    <property type="protein sequence ID" value="KPV44949.1"/>
    <property type="molecule type" value="Genomic_DNA"/>
</dbReference>
<dbReference type="OrthoDB" id="9784009at2"/>
<evidence type="ECO:0000313" key="3">
    <source>
        <dbReference type="Proteomes" id="UP000050482"/>
    </source>
</evidence>
<dbReference type="InterPro" id="IPR001279">
    <property type="entry name" value="Metallo-B-lactamas"/>
</dbReference>
<reference evidence="2 3" key="1">
    <citation type="submission" date="2015-09" db="EMBL/GenBank/DDBJ databases">
        <title>Draft genome sequence of Alicyclobacillus ferrooxydans DSM 22381.</title>
        <authorList>
            <person name="Hemp J."/>
        </authorList>
    </citation>
    <scope>NUCLEOTIDE SEQUENCE [LARGE SCALE GENOMIC DNA]</scope>
    <source>
        <strain evidence="2 3">TC-34</strain>
    </source>
</reference>
<dbReference type="PATRIC" id="fig|471514.4.peg.3145"/>
<name>A0A0N8PPQ1_9BACL</name>
<dbReference type="InterPro" id="IPR036866">
    <property type="entry name" value="RibonucZ/Hydroxyglut_hydro"/>
</dbReference>
<dbReference type="Gene3D" id="3.40.250.10">
    <property type="entry name" value="Rhodanese-like domain"/>
    <property type="match status" value="1"/>
</dbReference>
<dbReference type="GO" id="GO:0006749">
    <property type="term" value="P:glutathione metabolic process"/>
    <property type="evidence" value="ECO:0007669"/>
    <property type="project" value="InterPro"/>
</dbReference>
<dbReference type="SUPFAM" id="SSF52821">
    <property type="entry name" value="Rhodanese/Cell cycle control phosphatase"/>
    <property type="match status" value="1"/>
</dbReference>
<accession>A0A0N8PPQ1</accession>
<dbReference type="PROSITE" id="PS50206">
    <property type="entry name" value="RHODANESE_3"/>
    <property type="match status" value="1"/>
</dbReference>
<dbReference type="RefSeq" id="WP_054968058.1">
    <property type="nucleotide sequence ID" value="NZ_LJCO01000019.1"/>
</dbReference>
<gene>
    <name evidence="2" type="ORF">AN477_04925</name>
</gene>
<dbReference type="SUPFAM" id="SSF56281">
    <property type="entry name" value="Metallo-hydrolase/oxidoreductase"/>
    <property type="match status" value="1"/>
</dbReference>
<dbReference type="InterPro" id="IPR051682">
    <property type="entry name" value="Mito_Persulfide_Diox"/>
</dbReference>
<dbReference type="CDD" id="cd07724">
    <property type="entry name" value="POD-like_MBL-fold"/>
    <property type="match status" value="1"/>
</dbReference>
<dbReference type="Pfam" id="PF00581">
    <property type="entry name" value="Rhodanese"/>
    <property type="match status" value="1"/>
</dbReference>
<dbReference type="SMART" id="SM00849">
    <property type="entry name" value="Lactamase_B"/>
    <property type="match status" value="1"/>
</dbReference>
<dbReference type="Proteomes" id="UP000050482">
    <property type="component" value="Unassembled WGS sequence"/>
</dbReference>
<feature type="domain" description="Rhodanese" evidence="1">
    <location>
        <begin position="16"/>
        <end position="111"/>
    </location>
</feature>
<dbReference type="PANTHER" id="PTHR43084">
    <property type="entry name" value="PERSULFIDE DIOXYGENASE ETHE1"/>
    <property type="match status" value="1"/>
</dbReference>
<proteinExistence type="predicted"/>
<dbReference type="AlphaFoldDB" id="A0A0N8PPQ1"/>
<dbReference type="STRING" id="471514.AN477_04925"/>
<dbReference type="InterPro" id="IPR001763">
    <property type="entry name" value="Rhodanese-like_dom"/>
</dbReference>
<keyword evidence="3" id="KW-1185">Reference proteome</keyword>